<dbReference type="EC" id="2.5.1.-" evidence="2"/>
<dbReference type="GO" id="GO:0000287">
    <property type="term" value="F:magnesium ion binding"/>
    <property type="evidence" value="ECO:0007669"/>
    <property type="project" value="UniProtKB-UniRule"/>
</dbReference>
<comment type="subunit">
    <text evidence="2">Homodimer.</text>
</comment>
<keyword evidence="2" id="KW-0479">Metal-binding</keyword>
<name>A0A926D573_9FIRM</name>
<comment type="function">
    <text evidence="2">Catalyzes the condensation of isopentenyl diphosphate (IPP) with allylic pyrophosphates generating different type of terpenoids.</text>
</comment>
<keyword evidence="4" id="KW-1185">Reference proteome</keyword>
<comment type="similarity">
    <text evidence="2">Belongs to the UPP synthase family.</text>
</comment>
<keyword evidence="1 2" id="KW-0808">Transferase</keyword>
<dbReference type="PANTHER" id="PTHR10291:SF0">
    <property type="entry name" value="DEHYDRODOLICHYL DIPHOSPHATE SYNTHASE 2"/>
    <property type="match status" value="1"/>
</dbReference>
<dbReference type="Gene3D" id="3.40.1180.10">
    <property type="entry name" value="Decaprenyl diphosphate synthase-like"/>
    <property type="match status" value="1"/>
</dbReference>
<dbReference type="Pfam" id="PF01255">
    <property type="entry name" value="Prenyltransf"/>
    <property type="match status" value="1"/>
</dbReference>
<feature type="binding site" evidence="2">
    <location>
        <position position="50"/>
    </location>
    <ligand>
        <name>substrate</name>
    </ligand>
</feature>
<feature type="binding site" evidence="2">
    <location>
        <begin position="207"/>
        <end position="209"/>
    </location>
    <ligand>
        <name>substrate</name>
    </ligand>
</feature>
<dbReference type="HAMAP" id="MF_01139">
    <property type="entry name" value="ISPT"/>
    <property type="match status" value="1"/>
</dbReference>
<dbReference type="PANTHER" id="PTHR10291">
    <property type="entry name" value="DEHYDRODOLICHYL DIPHOSPHATE SYNTHASE FAMILY MEMBER"/>
    <property type="match status" value="1"/>
</dbReference>
<dbReference type="CDD" id="cd00475">
    <property type="entry name" value="Cis_IPPS"/>
    <property type="match status" value="1"/>
</dbReference>
<dbReference type="GO" id="GO:0045547">
    <property type="term" value="F:ditrans,polycis-polyprenyl diphosphate synthase [(2E,6E)-farnesyl diphosphate specific] activity"/>
    <property type="evidence" value="ECO:0007669"/>
    <property type="project" value="TreeGrafter"/>
</dbReference>
<dbReference type="InterPro" id="IPR018520">
    <property type="entry name" value="UPP_synth-like_CS"/>
</dbReference>
<dbReference type="PROSITE" id="PS01066">
    <property type="entry name" value="UPP_SYNTHASE"/>
    <property type="match status" value="1"/>
</dbReference>
<dbReference type="NCBIfam" id="NF011405">
    <property type="entry name" value="PRK14830.1"/>
    <property type="match status" value="1"/>
</dbReference>
<feature type="active site" description="Proton acceptor" evidence="2">
    <location>
        <position position="81"/>
    </location>
</feature>
<gene>
    <name evidence="3" type="ORF">H8696_04490</name>
</gene>
<evidence type="ECO:0000313" key="4">
    <source>
        <dbReference type="Proteomes" id="UP000623172"/>
    </source>
</evidence>
<protein>
    <recommendedName>
        <fullName evidence="2">Isoprenyl transferase</fullName>
        <ecNumber evidence="2">2.5.1.-</ecNumber>
    </recommendedName>
</protein>
<feature type="active site" evidence="2">
    <location>
        <position position="33"/>
    </location>
</feature>
<sequence length="256" mass="28918">MDGKAKWFRSKAPEEWANLDPKRIPRHVAVIMDGNGRWATKRGLPRSMGHRAAMTALKNTIRMSSDLGMEALTLYAFSTENKKRPAQEVGFLMNLLVEFMAREIDELDENGVRIRIIGHYDELPEKVVACVGEAMERTKDNDGLKLSIALNYGSRLEIADGLKRFGKELLAGEICLEDVNEGTLGRYLDTAGLPDPDLVIRTSGELRISNFLLYQISYAELYFTDTLFPDFGEADYLEALQDYQKRNRRFGGVTEG</sequence>
<feature type="binding site" evidence="2">
    <location>
        <position position="46"/>
    </location>
    <ligand>
        <name>substrate</name>
    </ligand>
</feature>
<dbReference type="SUPFAM" id="SSF64005">
    <property type="entry name" value="Undecaprenyl diphosphate synthase"/>
    <property type="match status" value="1"/>
</dbReference>
<feature type="binding site" evidence="2">
    <location>
        <position position="201"/>
    </location>
    <ligand>
        <name>substrate</name>
    </ligand>
</feature>
<dbReference type="EMBL" id="JACRSR010000001">
    <property type="protein sequence ID" value="MBC8531104.1"/>
    <property type="molecule type" value="Genomic_DNA"/>
</dbReference>
<feature type="binding site" evidence="2">
    <location>
        <position position="33"/>
    </location>
    <ligand>
        <name>Mg(2+)</name>
        <dbReference type="ChEBI" id="CHEBI:18420"/>
    </ligand>
</feature>
<feature type="binding site" evidence="2">
    <location>
        <position position="38"/>
    </location>
    <ligand>
        <name>substrate</name>
    </ligand>
</feature>
<reference evidence="3" key="1">
    <citation type="submission" date="2020-08" db="EMBL/GenBank/DDBJ databases">
        <title>Genome public.</title>
        <authorList>
            <person name="Liu C."/>
            <person name="Sun Q."/>
        </authorList>
    </citation>
    <scope>NUCLEOTIDE SEQUENCE</scope>
    <source>
        <strain evidence="3">NSJ-53</strain>
    </source>
</reference>
<organism evidence="3 4">
    <name type="scientific">Gehongia tenuis</name>
    <dbReference type="NCBI Taxonomy" id="2763655"/>
    <lineage>
        <taxon>Bacteria</taxon>
        <taxon>Bacillati</taxon>
        <taxon>Bacillota</taxon>
        <taxon>Clostridia</taxon>
        <taxon>Christensenellales</taxon>
        <taxon>Christensenellaceae</taxon>
        <taxon>Gehongia</taxon>
    </lineage>
</organism>
<comment type="caution">
    <text evidence="2">Lacks conserved residue(s) required for the propagation of feature annotation.</text>
</comment>
<feature type="binding site" evidence="2">
    <location>
        <position position="84"/>
    </location>
    <ligand>
        <name>substrate</name>
    </ligand>
</feature>
<dbReference type="GO" id="GO:0016094">
    <property type="term" value="P:polyprenol biosynthetic process"/>
    <property type="evidence" value="ECO:0007669"/>
    <property type="project" value="TreeGrafter"/>
</dbReference>
<evidence type="ECO:0000256" key="1">
    <source>
        <dbReference type="ARBA" id="ARBA00022679"/>
    </source>
</evidence>
<feature type="binding site" evidence="2">
    <location>
        <begin position="34"/>
        <end position="37"/>
    </location>
    <ligand>
        <name>substrate</name>
    </ligand>
</feature>
<evidence type="ECO:0000256" key="2">
    <source>
        <dbReference type="HAMAP-Rule" id="MF_01139"/>
    </source>
</evidence>
<dbReference type="FunFam" id="3.40.1180.10:FF:000001">
    <property type="entry name" value="(2E,6E)-farnesyl-diphosphate-specific ditrans,polycis-undecaprenyl-diphosphate synthase"/>
    <property type="match status" value="1"/>
</dbReference>
<evidence type="ECO:0000313" key="3">
    <source>
        <dbReference type="EMBL" id="MBC8531104.1"/>
    </source>
</evidence>
<dbReference type="AlphaFoldDB" id="A0A926D573"/>
<feature type="binding site" evidence="2">
    <location>
        <position position="220"/>
    </location>
    <ligand>
        <name>Mg(2+)</name>
        <dbReference type="ChEBI" id="CHEBI:18420"/>
    </ligand>
</feature>
<feature type="binding site" evidence="2">
    <location>
        <begin position="78"/>
        <end position="80"/>
    </location>
    <ligand>
        <name>substrate</name>
    </ligand>
</feature>
<comment type="cofactor">
    <cofactor evidence="2">
        <name>Mg(2+)</name>
        <dbReference type="ChEBI" id="CHEBI:18420"/>
    </cofactor>
    <text evidence="2">Binds 2 magnesium ions per subunit.</text>
</comment>
<dbReference type="NCBIfam" id="TIGR00055">
    <property type="entry name" value="uppS"/>
    <property type="match status" value="1"/>
</dbReference>
<dbReference type="InterPro" id="IPR036424">
    <property type="entry name" value="UPP_synth-like_sf"/>
</dbReference>
<dbReference type="InterPro" id="IPR001441">
    <property type="entry name" value="UPP_synth-like"/>
</dbReference>
<keyword evidence="2" id="KW-0460">Magnesium</keyword>
<dbReference type="Proteomes" id="UP000623172">
    <property type="component" value="Unassembled WGS sequence"/>
</dbReference>
<proteinExistence type="inferred from homology"/>
<comment type="caution">
    <text evidence="3">The sequence shown here is derived from an EMBL/GenBank/DDBJ whole genome shotgun (WGS) entry which is preliminary data.</text>
</comment>
<accession>A0A926D573</accession>